<dbReference type="SUPFAM" id="SSF48445">
    <property type="entry name" value="14-3-3 protein"/>
    <property type="match status" value="1"/>
</dbReference>
<protein>
    <recommendedName>
        <fullName evidence="2">14-3-3 domain-containing protein</fullName>
    </recommendedName>
</protein>
<dbReference type="Ensembl" id="ENSOANT00000020212.2">
    <property type="protein sequence ID" value="ENSOANP00000020209.2"/>
    <property type="gene ID" value="ENSOANG00000012770.2"/>
</dbReference>
<dbReference type="InParanoid" id="F7AYD7"/>
<reference evidence="3" key="2">
    <citation type="submission" date="2025-08" db="UniProtKB">
        <authorList>
            <consortium name="Ensembl"/>
        </authorList>
    </citation>
    <scope>IDENTIFICATION</scope>
    <source>
        <strain evidence="3">Glennie</strain>
    </source>
</reference>
<organism evidence="3 4">
    <name type="scientific">Ornithorhynchus anatinus</name>
    <name type="common">Duckbill platypus</name>
    <dbReference type="NCBI Taxonomy" id="9258"/>
    <lineage>
        <taxon>Eukaryota</taxon>
        <taxon>Metazoa</taxon>
        <taxon>Chordata</taxon>
        <taxon>Craniata</taxon>
        <taxon>Vertebrata</taxon>
        <taxon>Euteleostomi</taxon>
        <taxon>Mammalia</taxon>
        <taxon>Monotremata</taxon>
        <taxon>Ornithorhynchidae</taxon>
        <taxon>Ornithorhynchus</taxon>
    </lineage>
</organism>
<dbReference type="InterPro" id="IPR000308">
    <property type="entry name" value="14-3-3"/>
</dbReference>
<dbReference type="HOGENOM" id="CLU_058290_3_0_1"/>
<dbReference type="GeneTree" id="ENSGT00940000171604"/>
<name>F7AYD7_ORNAN</name>
<evidence type="ECO:0000256" key="1">
    <source>
        <dbReference type="ARBA" id="ARBA00006141"/>
    </source>
</evidence>
<dbReference type="eggNOG" id="KOG0841">
    <property type="taxonomic scope" value="Eukaryota"/>
</dbReference>
<dbReference type="Proteomes" id="UP000002279">
    <property type="component" value="Chromosome 1"/>
</dbReference>
<evidence type="ECO:0000313" key="4">
    <source>
        <dbReference type="Proteomes" id="UP000002279"/>
    </source>
</evidence>
<dbReference type="PANTHER" id="PTHR18860">
    <property type="entry name" value="14-3-3 PROTEIN"/>
    <property type="match status" value="1"/>
</dbReference>
<dbReference type="Pfam" id="PF00244">
    <property type="entry name" value="14-3-3"/>
    <property type="match status" value="1"/>
</dbReference>
<proteinExistence type="inferred from homology"/>
<reference evidence="3" key="3">
    <citation type="submission" date="2025-09" db="UniProtKB">
        <authorList>
            <consortium name="Ensembl"/>
        </authorList>
    </citation>
    <scope>IDENTIFICATION</scope>
    <source>
        <strain evidence="3">Glennie</strain>
    </source>
</reference>
<sequence length="72" mass="8004">MDKSKLVQNKKLARQAEHYDDRAAAMKAVTKQGLKLSNEEKNMLSVAYNNVVGKPASFLMANLMATAIFWSS</sequence>
<reference evidence="3 4" key="1">
    <citation type="journal article" date="2008" name="Nature">
        <title>Genome analysis of the platypus reveals unique signatures of evolution.</title>
        <authorList>
            <person name="Warren W.C."/>
            <person name="Hillier L.W."/>
            <person name="Marshall Graves J.A."/>
            <person name="Birney E."/>
            <person name="Ponting C.P."/>
            <person name="Grutzner F."/>
            <person name="Belov K."/>
            <person name="Miller W."/>
            <person name="Clarke L."/>
            <person name="Chinwalla A.T."/>
            <person name="Yang S.P."/>
            <person name="Heger A."/>
            <person name="Locke D.P."/>
            <person name="Miethke P."/>
            <person name="Waters P.D."/>
            <person name="Veyrunes F."/>
            <person name="Fulton L."/>
            <person name="Fulton B."/>
            <person name="Graves T."/>
            <person name="Wallis J."/>
            <person name="Puente X.S."/>
            <person name="Lopez-Otin C."/>
            <person name="Ordonez G.R."/>
            <person name="Eichler E.E."/>
            <person name="Chen L."/>
            <person name="Cheng Z."/>
            <person name="Deakin J.E."/>
            <person name="Alsop A."/>
            <person name="Thompson K."/>
            <person name="Kirby P."/>
            <person name="Papenfuss A.T."/>
            <person name="Wakefield M.J."/>
            <person name="Olender T."/>
            <person name="Lancet D."/>
            <person name="Huttley G.A."/>
            <person name="Smit A.F."/>
            <person name="Pask A."/>
            <person name="Temple-Smith P."/>
            <person name="Batzer M.A."/>
            <person name="Walker J.A."/>
            <person name="Konkel M.K."/>
            <person name="Harris R.S."/>
            <person name="Whittington C.M."/>
            <person name="Wong E.S."/>
            <person name="Gemmell N.J."/>
            <person name="Buschiazzo E."/>
            <person name="Vargas Jentzsch I.M."/>
            <person name="Merkel A."/>
            <person name="Schmitz J."/>
            <person name="Zemann A."/>
            <person name="Churakov G."/>
            <person name="Kriegs J.O."/>
            <person name="Brosius J."/>
            <person name="Murchison E.P."/>
            <person name="Sachidanandam R."/>
            <person name="Smith C."/>
            <person name="Hannon G.J."/>
            <person name="Tsend-Ayush E."/>
            <person name="McMillan D."/>
            <person name="Attenborough R."/>
            <person name="Rens W."/>
            <person name="Ferguson-Smith M."/>
            <person name="Lefevre C.M."/>
            <person name="Sharp J.A."/>
            <person name="Nicholas K.R."/>
            <person name="Ray D.A."/>
            <person name="Kube M."/>
            <person name="Reinhardt R."/>
            <person name="Pringle T.H."/>
            <person name="Taylor J."/>
            <person name="Jones R.C."/>
            <person name="Nixon B."/>
            <person name="Dacheux J.L."/>
            <person name="Niwa H."/>
            <person name="Sekita Y."/>
            <person name="Huang X."/>
            <person name="Stark A."/>
            <person name="Kheradpour P."/>
            <person name="Kellis M."/>
            <person name="Flicek P."/>
            <person name="Chen Y."/>
            <person name="Webber C."/>
            <person name="Hardison R."/>
            <person name="Nelson J."/>
            <person name="Hallsworth-Pepin K."/>
            <person name="Delehaunty K."/>
            <person name="Markovic C."/>
            <person name="Minx P."/>
            <person name="Feng Y."/>
            <person name="Kremitzki C."/>
            <person name="Mitreva M."/>
            <person name="Glasscock J."/>
            <person name="Wylie T."/>
            <person name="Wohldmann P."/>
            <person name="Thiru P."/>
            <person name="Nhan M.N."/>
            <person name="Pohl C.S."/>
            <person name="Smith S.M."/>
            <person name="Hou S."/>
            <person name="Nefedov M."/>
            <person name="de Jong P.J."/>
            <person name="Renfree M.B."/>
            <person name="Mardis E.R."/>
            <person name="Wilson R.K."/>
        </authorList>
    </citation>
    <scope>NUCLEOTIDE SEQUENCE [LARGE SCALE GENOMIC DNA]</scope>
    <source>
        <strain evidence="3 4">Glennie</strain>
    </source>
</reference>
<dbReference type="STRING" id="9258.ENSOANP00000020209"/>
<feature type="domain" description="14-3-3" evidence="2">
    <location>
        <begin position="11"/>
        <end position="54"/>
    </location>
</feature>
<dbReference type="InterPro" id="IPR036815">
    <property type="entry name" value="14-3-3_dom_sf"/>
</dbReference>
<evidence type="ECO:0000313" key="3">
    <source>
        <dbReference type="Ensembl" id="ENSOANP00000020209.2"/>
    </source>
</evidence>
<keyword evidence="4" id="KW-1185">Reference proteome</keyword>
<dbReference type="InterPro" id="IPR023410">
    <property type="entry name" value="14-3-3_domain"/>
</dbReference>
<comment type="similarity">
    <text evidence="1">Belongs to the 14-3-3 family.</text>
</comment>
<dbReference type="AlphaFoldDB" id="F7AYD7"/>
<dbReference type="Gene3D" id="1.20.190.20">
    <property type="entry name" value="14-3-3 domain"/>
    <property type="match status" value="1"/>
</dbReference>
<dbReference type="OMA" id="ACMKSAT"/>
<accession>F7AYD7</accession>
<evidence type="ECO:0000259" key="2">
    <source>
        <dbReference type="Pfam" id="PF00244"/>
    </source>
</evidence>